<gene>
    <name evidence="2" type="ORF">SAMN02910280_0031</name>
</gene>
<protein>
    <submittedName>
        <fullName evidence="2">Uncharacterized protein</fullName>
    </submittedName>
</protein>
<organism evidence="2 3">
    <name type="scientific">Ruminococcus flavefaciens</name>
    <dbReference type="NCBI Taxonomy" id="1265"/>
    <lineage>
        <taxon>Bacteria</taxon>
        <taxon>Bacillati</taxon>
        <taxon>Bacillota</taxon>
        <taxon>Clostridia</taxon>
        <taxon>Eubacteriales</taxon>
        <taxon>Oscillospiraceae</taxon>
        <taxon>Ruminococcus</taxon>
    </lineage>
</organism>
<sequence length="131" mass="14452">MDSYDWQIISHIFLGISIVLFIAALILTIRYRVISNMISDIKVRKMSPEPFRAPSSINLSLRSTDSELSAPPESDEDGPWTVVVAPKQGEEDMDGTVVVGNNKSSESDFIITSNIVVINADVDVIDNGRKK</sequence>
<evidence type="ECO:0000256" key="1">
    <source>
        <dbReference type="SAM" id="Phobius"/>
    </source>
</evidence>
<keyword evidence="1" id="KW-0472">Membrane</keyword>
<name>A0A1K1PPX3_RUMFL</name>
<feature type="transmembrane region" description="Helical" evidence="1">
    <location>
        <begin position="6"/>
        <end position="29"/>
    </location>
</feature>
<reference evidence="2 3" key="1">
    <citation type="submission" date="2016-11" db="EMBL/GenBank/DDBJ databases">
        <authorList>
            <person name="Jaros S."/>
            <person name="Januszkiewicz K."/>
            <person name="Wedrychowicz H."/>
        </authorList>
    </citation>
    <scope>NUCLEOTIDE SEQUENCE [LARGE SCALE GENOMIC DNA]</scope>
    <source>
        <strain evidence="2 3">YL228</strain>
    </source>
</reference>
<keyword evidence="1" id="KW-0812">Transmembrane</keyword>
<dbReference type="Proteomes" id="UP000183461">
    <property type="component" value="Unassembled WGS sequence"/>
</dbReference>
<evidence type="ECO:0000313" key="2">
    <source>
        <dbReference type="EMBL" id="SFW49736.1"/>
    </source>
</evidence>
<accession>A0A1K1PPX3</accession>
<keyword evidence="1" id="KW-1133">Transmembrane helix</keyword>
<evidence type="ECO:0000313" key="3">
    <source>
        <dbReference type="Proteomes" id="UP000183461"/>
    </source>
</evidence>
<dbReference type="EMBL" id="FPIP01000010">
    <property type="protein sequence ID" value="SFW49736.1"/>
    <property type="molecule type" value="Genomic_DNA"/>
</dbReference>
<proteinExistence type="predicted"/>
<dbReference type="AlphaFoldDB" id="A0A1K1PPX3"/>
<dbReference type="RefSeq" id="WP_072301103.1">
    <property type="nucleotide sequence ID" value="NZ_FPIP01000010.1"/>
</dbReference>